<reference evidence="3" key="1">
    <citation type="journal article" date="2019" name="Int. J. Syst. Evol. Microbiol.">
        <title>The Global Catalogue of Microorganisms (GCM) 10K type strain sequencing project: providing services to taxonomists for standard genome sequencing and annotation.</title>
        <authorList>
            <consortium name="The Broad Institute Genomics Platform"/>
            <consortium name="The Broad Institute Genome Sequencing Center for Infectious Disease"/>
            <person name="Wu L."/>
            <person name="Ma J."/>
        </authorList>
    </citation>
    <scope>NUCLEOTIDE SEQUENCE [LARGE SCALE GENOMIC DNA]</scope>
    <source>
        <strain evidence="3">KCTC 42805</strain>
    </source>
</reference>
<organism evidence="2 3">
    <name type="scientific">Spirosoma soli</name>
    <dbReference type="NCBI Taxonomy" id="1770529"/>
    <lineage>
        <taxon>Bacteria</taxon>
        <taxon>Pseudomonadati</taxon>
        <taxon>Bacteroidota</taxon>
        <taxon>Cytophagia</taxon>
        <taxon>Cytophagales</taxon>
        <taxon>Cytophagaceae</taxon>
        <taxon>Spirosoma</taxon>
    </lineage>
</organism>
<keyword evidence="1" id="KW-0472">Membrane</keyword>
<evidence type="ECO:0000256" key="1">
    <source>
        <dbReference type="SAM" id="Phobius"/>
    </source>
</evidence>
<feature type="transmembrane region" description="Helical" evidence="1">
    <location>
        <begin position="146"/>
        <end position="170"/>
    </location>
</feature>
<feature type="transmembrane region" description="Helical" evidence="1">
    <location>
        <begin position="6"/>
        <end position="23"/>
    </location>
</feature>
<sequence>MLGYIFFAITVLFYVGLALFTASKPSLVGENAMGYGLGLAFFGLGFAVSSLVLTITLITTGKVSWVANEAEWRTTIVLVAWLFVVLTTFFCAIFKWEWHSDADNTYPQFLHGLAVGHGLVWIPLLWLVACFLSLNTSWQANLSLIVLKSSFFAALAISGLYSGGLLLGYVRDSARQSEAEMARRKEQENQWHQQTLDFIASQKPEDSILGLLVHTNQFRENDIRQAALAKIKAHPDWEADILALLKNEHWYREVYTFLDGNRVTRSREFAEALNQSVARLAGDVVDNIQNSNNLQPWSFDSYGISELLRAIDEQFGEQGVDFRPNVRKLQQALKTTPPERFRDVTFNATHEVDAWLAKQNR</sequence>
<proteinExistence type="predicted"/>
<feature type="transmembrane region" description="Helical" evidence="1">
    <location>
        <begin position="110"/>
        <end position="134"/>
    </location>
</feature>
<keyword evidence="1" id="KW-0812">Transmembrane</keyword>
<comment type="caution">
    <text evidence="2">The sequence shown here is derived from an EMBL/GenBank/DDBJ whole genome shotgun (WGS) entry which is preliminary data.</text>
</comment>
<dbReference type="Proteomes" id="UP001597469">
    <property type="component" value="Unassembled WGS sequence"/>
</dbReference>
<keyword evidence="3" id="KW-1185">Reference proteome</keyword>
<keyword evidence="1" id="KW-1133">Transmembrane helix</keyword>
<feature type="transmembrane region" description="Helical" evidence="1">
    <location>
        <begin position="35"/>
        <end position="58"/>
    </location>
</feature>
<dbReference type="EMBL" id="JBHULN010000009">
    <property type="protein sequence ID" value="MFD2572239.1"/>
    <property type="molecule type" value="Genomic_DNA"/>
</dbReference>
<evidence type="ECO:0000313" key="3">
    <source>
        <dbReference type="Proteomes" id="UP001597469"/>
    </source>
</evidence>
<dbReference type="RefSeq" id="WP_381524439.1">
    <property type="nucleotide sequence ID" value="NZ_JBHULN010000009.1"/>
</dbReference>
<gene>
    <name evidence="2" type="ORF">ACFSUS_16475</name>
</gene>
<feature type="transmembrane region" description="Helical" evidence="1">
    <location>
        <begin position="78"/>
        <end position="98"/>
    </location>
</feature>
<evidence type="ECO:0000313" key="2">
    <source>
        <dbReference type="EMBL" id="MFD2572239.1"/>
    </source>
</evidence>
<name>A0ABW5M6D2_9BACT</name>
<protein>
    <submittedName>
        <fullName evidence="2">Uncharacterized protein</fullName>
    </submittedName>
</protein>
<accession>A0ABW5M6D2</accession>